<dbReference type="PROSITE" id="PS01081">
    <property type="entry name" value="HTH_TETR_1"/>
    <property type="match status" value="1"/>
</dbReference>
<dbReference type="InterPro" id="IPR050109">
    <property type="entry name" value="HTH-type_TetR-like_transc_reg"/>
</dbReference>
<dbReference type="Proteomes" id="UP000265715">
    <property type="component" value="Unassembled WGS sequence"/>
</dbReference>
<protein>
    <submittedName>
        <fullName evidence="5">Transposon Tn10 TetC protein</fullName>
    </submittedName>
</protein>
<keyword evidence="3" id="KW-0175">Coiled coil</keyword>
<dbReference type="GO" id="GO:0000976">
    <property type="term" value="F:transcription cis-regulatory region binding"/>
    <property type="evidence" value="ECO:0007669"/>
    <property type="project" value="TreeGrafter"/>
</dbReference>
<evidence type="ECO:0000256" key="3">
    <source>
        <dbReference type="SAM" id="Coils"/>
    </source>
</evidence>
<dbReference type="SUPFAM" id="SSF46689">
    <property type="entry name" value="Homeodomain-like"/>
    <property type="match status" value="1"/>
</dbReference>
<sequence>MFRLGGDILGLGMDTRQALLDRARHAFAERGYAATSLEDLARGLGLTKAAVYHHFASKRELLEALLEESFQKADRALEQGETLEERLLSYALAYRDQIEPLTALMTAQSGRRGGDQQAARVALEAMSRGLVRLQQSLEQAVPGQGQPLAAIFASIVHGAYMMARHLPGYELEGMLRTGVQLFVRGLPAPPV</sequence>
<dbReference type="Pfam" id="PF00440">
    <property type="entry name" value="TetR_N"/>
    <property type="match status" value="1"/>
</dbReference>
<evidence type="ECO:0000256" key="2">
    <source>
        <dbReference type="PROSITE-ProRule" id="PRU00335"/>
    </source>
</evidence>
<dbReference type="PRINTS" id="PR00455">
    <property type="entry name" value="HTHTETR"/>
</dbReference>
<dbReference type="EMBL" id="QXDL01000001">
    <property type="protein sequence ID" value="RIH90928.1"/>
    <property type="molecule type" value="Genomic_DNA"/>
</dbReference>
<evidence type="ECO:0000256" key="1">
    <source>
        <dbReference type="ARBA" id="ARBA00023125"/>
    </source>
</evidence>
<name>A0A399F412_9DEIN</name>
<organism evidence="5 6">
    <name type="scientific">Calidithermus terrae</name>
    <dbReference type="NCBI Taxonomy" id="1408545"/>
    <lineage>
        <taxon>Bacteria</taxon>
        <taxon>Thermotogati</taxon>
        <taxon>Deinococcota</taxon>
        <taxon>Deinococci</taxon>
        <taxon>Thermales</taxon>
        <taxon>Thermaceae</taxon>
        <taxon>Calidithermus</taxon>
    </lineage>
</organism>
<dbReference type="GO" id="GO:0003700">
    <property type="term" value="F:DNA-binding transcription factor activity"/>
    <property type="evidence" value="ECO:0007669"/>
    <property type="project" value="TreeGrafter"/>
</dbReference>
<feature type="coiled-coil region" evidence="3">
    <location>
        <begin position="59"/>
        <end position="86"/>
    </location>
</feature>
<evidence type="ECO:0000313" key="5">
    <source>
        <dbReference type="EMBL" id="RIH90928.1"/>
    </source>
</evidence>
<dbReference type="PROSITE" id="PS50977">
    <property type="entry name" value="HTH_TETR_2"/>
    <property type="match status" value="1"/>
</dbReference>
<dbReference type="InterPro" id="IPR023772">
    <property type="entry name" value="DNA-bd_HTH_TetR-type_CS"/>
</dbReference>
<dbReference type="InterPro" id="IPR001647">
    <property type="entry name" value="HTH_TetR"/>
</dbReference>
<dbReference type="InterPro" id="IPR009057">
    <property type="entry name" value="Homeodomain-like_sf"/>
</dbReference>
<keyword evidence="1 2" id="KW-0238">DNA-binding</keyword>
<keyword evidence="6" id="KW-1185">Reference proteome</keyword>
<dbReference type="AlphaFoldDB" id="A0A399F412"/>
<comment type="caution">
    <text evidence="5">The sequence shown here is derived from an EMBL/GenBank/DDBJ whole genome shotgun (WGS) entry which is preliminary data.</text>
</comment>
<evidence type="ECO:0000259" key="4">
    <source>
        <dbReference type="PROSITE" id="PS50977"/>
    </source>
</evidence>
<dbReference type="PANTHER" id="PTHR30055">
    <property type="entry name" value="HTH-TYPE TRANSCRIPTIONAL REGULATOR RUTR"/>
    <property type="match status" value="1"/>
</dbReference>
<dbReference type="PANTHER" id="PTHR30055:SF146">
    <property type="entry name" value="HTH-TYPE TRANSCRIPTIONAL DUAL REGULATOR CECR"/>
    <property type="match status" value="1"/>
</dbReference>
<accession>A0A399F412</accession>
<reference evidence="5 6" key="1">
    <citation type="submission" date="2018-08" db="EMBL/GenBank/DDBJ databases">
        <title>Meiothermus terrae DSM 26712 genome sequencing project.</title>
        <authorList>
            <person name="Da Costa M.S."/>
            <person name="Albuquerque L."/>
            <person name="Raposo P."/>
            <person name="Froufe H.J.C."/>
            <person name="Barroso C.S."/>
            <person name="Egas C."/>
        </authorList>
    </citation>
    <scope>NUCLEOTIDE SEQUENCE [LARGE SCALE GENOMIC DNA]</scope>
    <source>
        <strain evidence="5 6">DSM 26712</strain>
    </source>
</reference>
<feature type="domain" description="HTH tetR-type" evidence="4">
    <location>
        <begin position="13"/>
        <end position="73"/>
    </location>
</feature>
<gene>
    <name evidence="5" type="primary">tetC</name>
    <name evidence="5" type="ORF">Mterra_00006</name>
</gene>
<feature type="DNA-binding region" description="H-T-H motif" evidence="2">
    <location>
        <begin position="36"/>
        <end position="55"/>
    </location>
</feature>
<proteinExistence type="predicted"/>
<dbReference type="Gene3D" id="1.10.357.10">
    <property type="entry name" value="Tetracycline Repressor, domain 2"/>
    <property type="match status" value="1"/>
</dbReference>
<evidence type="ECO:0000313" key="6">
    <source>
        <dbReference type="Proteomes" id="UP000265715"/>
    </source>
</evidence>